<accession>A0A225WQ09</accession>
<dbReference type="OrthoDB" id="95964at2759"/>
<protein>
    <submittedName>
        <fullName evidence="1">Uncharacterized protein</fullName>
    </submittedName>
</protein>
<reference evidence="2" key="1">
    <citation type="submission" date="2017-03" db="EMBL/GenBank/DDBJ databases">
        <title>Phytopthora megakarya and P. palmivora, two closely related causual agents of cacao black pod achieved similar genome size and gene model numbers by different mechanisms.</title>
        <authorList>
            <person name="Ali S."/>
            <person name="Shao J."/>
            <person name="Larry D.J."/>
            <person name="Kronmiller B."/>
            <person name="Shen D."/>
            <person name="Strem M.D."/>
            <person name="Melnick R.L."/>
            <person name="Guiltinan M.J."/>
            <person name="Tyler B.M."/>
            <person name="Meinhardt L.W."/>
            <person name="Bailey B.A."/>
        </authorList>
    </citation>
    <scope>NUCLEOTIDE SEQUENCE [LARGE SCALE GENOMIC DNA]</scope>
    <source>
        <strain evidence="2">zdho120</strain>
    </source>
</reference>
<evidence type="ECO:0000313" key="1">
    <source>
        <dbReference type="EMBL" id="OWZ19783.1"/>
    </source>
</evidence>
<sequence length="234" mass="26505">MGFSPTKPPITRPWGYSIAHHDPKLALVLAFQNTTKDWKSNEVAKYRATTLSISSRFTKEQLIKSQDKKNEQRLRVFYDVGDSVSLLQLFLAKRSEKKKKLFFSWHGLYRVLGQVGGEHLLLFLAILKRSLRRLFSDEARRVLQPKAVLMTTRHLEKVVTGTPTKSGADDYEVSKAPLVKVGGPHFENDLPADSYVKCDLIGHDKTAFIGAPLSIMAIVAKRVVKRLVEYLVLK</sequence>
<dbReference type="Proteomes" id="UP000198211">
    <property type="component" value="Unassembled WGS sequence"/>
</dbReference>
<dbReference type="EMBL" id="NBNE01000400">
    <property type="protein sequence ID" value="OWZ19783.1"/>
    <property type="molecule type" value="Genomic_DNA"/>
</dbReference>
<comment type="caution">
    <text evidence="1">The sequence shown here is derived from an EMBL/GenBank/DDBJ whole genome shotgun (WGS) entry which is preliminary data.</text>
</comment>
<name>A0A225WQ09_9STRA</name>
<evidence type="ECO:0000313" key="2">
    <source>
        <dbReference type="Proteomes" id="UP000198211"/>
    </source>
</evidence>
<proteinExistence type="predicted"/>
<gene>
    <name evidence="1" type="ORF">PHMEG_0005904</name>
</gene>
<keyword evidence="2" id="KW-1185">Reference proteome</keyword>
<organism evidence="1 2">
    <name type="scientific">Phytophthora megakarya</name>
    <dbReference type="NCBI Taxonomy" id="4795"/>
    <lineage>
        <taxon>Eukaryota</taxon>
        <taxon>Sar</taxon>
        <taxon>Stramenopiles</taxon>
        <taxon>Oomycota</taxon>
        <taxon>Peronosporomycetes</taxon>
        <taxon>Peronosporales</taxon>
        <taxon>Peronosporaceae</taxon>
        <taxon>Phytophthora</taxon>
    </lineage>
</organism>
<dbReference type="AlphaFoldDB" id="A0A225WQ09"/>